<name>A0A367KTC2_RHIST</name>
<evidence type="ECO:0000256" key="1">
    <source>
        <dbReference type="ARBA" id="ARBA00001917"/>
    </source>
</evidence>
<organism evidence="7 8">
    <name type="scientific">Rhizopus stolonifer</name>
    <name type="common">Rhizopus nigricans</name>
    <dbReference type="NCBI Taxonomy" id="4846"/>
    <lineage>
        <taxon>Eukaryota</taxon>
        <taxon>Fungi</taxon>
        <taxon>Fungi incertae sedis</taxon>
        <taxon>Mucoromycota</taxon>
        <taxon>Mucoromycotina</taxon>
        <taxon>Mucoromycetes</taxon>
        <taxon>Mucorales</taxon>
        <taxon>Mucorineae</taxon>
        <taxon>Rhizopodaceae</taxon>
        <taxon>Rhizopus</taxon>
    </lineage>
</organism>
<dbReference type="CDD" id="cd04730">
    <property type="entry name" value="NPD_like"/>
    <property type="match status" value="1"/>
</dbReference>
<dbReference type="PANTHER" id="PTHR42747">
    <property type="entry name" value="NITRONATE MONOOXYGENASE-RELATED"/>
    <property type="match status" value="1"/>
</dbReference>
<sequence length="372" mass="40288">MTWTKTLFSQALKLKYPIVQAPCAGHTGVELIAAASNAGGLGSLGAGIMPANQLRKTIQDIRLKTQQPFAVNLFCRPTPDPTQEELQRHYDTDDVLDEIRTELKIPIPEKFELRSPPLEDQVKVLLDEGVPVVSFTFGLLPDSILMRLWNAGTFLIGTATTKREALVLAGLDPSDPTRKADAILLQGLEAGGHRGSFLISDSQEGQLPIRELIKEVKEALGNLQIPVIAAGGLSTGEDVVDVLKQGADGAALGTLFMLAKESITPRAHREHMLNAKQVDTPQLTQALTGRWARGFPNELMKRLETQTSIPCYDIHSSKTKDIAAFCTQQGISDYMLLLSGQNVAKAVEYSDQGTLSVSEIVDKIAADVGAKL</sequence>
<dbReference type="PANTHER" id="PTHR42747:SF3">
    <property type="entry name" value="NITRONATE MONOOXYGENASE-RELATED"/>
    <property type="match status" value="1"/>
</dbReference>
<dbReference type="EMBL" id="PJQM01000386">
    <property type="protein sequence ID" value="RCI05445.1"/>
    <property type="molecule type" value="Genomic_DNA"/>
</dbReference>
<dbReference type="SUPFAM" id="SSF51412">
    <property type="entry name" value="Inosine monophosphate dehydrogenase (IMPDH)"/>
    <property type="match status" value="1"/>
</dbReference>
<dbReference type="OrthoDB" id="2349068at2759"/>
<dbReference type="InterPro" id="IPR004136">
    <property type="entry name" value="NMO"/>
</dbReference>
<evidence type="ECO:0000256" key="2">
    <source>
        <dbReference type="ARBA" id="ARBA00009881"/>
    </source>
</evidence>
<dbReference type="Proteomes" id="UP000253551">
    <property type="component" value="Unassembled WGS sequence"/>
</dbReference>
<comment type="cofactor">
    <cofactor evidence="1">
        <name>FMN</name>
        <dbReference type="ChEBI" id="CHEBI:58210"/>
    </cofactor>
</comment>
<keyword evidence="4" id="KW-0288">FMN</keyword>
<evidence type="ECO:0000313" key="8">
    <source>
        <dbReference type="Proteomes" id="UP000253551"/>
    </source>
</evidence>
<comment type="similarity">
    <text evidence="2">Belongs to the nitronate monooxygenase family. NMO class I subfamily.</text>
</comment>
<protein>
    <submittedName>
        <fullName evidence="7">Uncharacterized protein</fullName>
    </submittedName>
</protein>
<evidence type="ECO:0000256" key="6">
    <source>
        <dbReference type="ARBA" id="ARBA00023033"/>
    </source>
</evidence>
<keyword evidence="8" id="KW-1185">Reference proteome</keyword>
<evidence type="ECO:0000256" key="4">
    <source>
        <dbReference type="ARBA" id="ARBA00022643"/>
    </source>
</evidence>
<evidence type="ECO:0000256" key="3">
    <source>
        <dbReference type="ARBA" id="ARBA00022630"/>
    </source>
</evidence>
<reference evidence="7 8" key="1">
    <citation type="journal article" date="2018" name="G3 (Bethesda)">
        <title>Phylogenetic and Phylogenomic Definition of Rhizopus Species.</title>
        <authorList>
            <person name="Gryganskyi A.P."/>
            <person name="Golan J."/>
            <person name="Dolatabadi S."/>
            <person name="Mondo S."/>
            <person name="Robb S."/>
            <person name="Idnurm A."/>
            <person name="Muszewska A."/>
            <person name="Steczkiewicz K."/>
            <person name="Masonjones S."/>
            <person name="Liao H.L."/>
            <person name="Gajdeczka M.T."/>
            <person name="Anike F."/>
            <person name="Vuek A."/>
            <person name="Anishchenko I.M."/>
            <person name="Voigt K."/>
            <person name="de Hoog G.S."/>
            <person name="Smith M.E."/>
            <person name="Heitman J."/>
            <person name="Vilgalys R."/>
            <person name="Stajich J.E."/>
        </authorList>
    </citation>
    <scope>NUCLEOTIDE SEQUENCE [LARGE SCALE GENOMIC DNA]</scope>
    <source>
        <strain evidence="7 8">LSU 92-RS-03</strain>
    </source>
</reference>
<keyword evidence="6" id="KW-0503">Monooxygenase</keyword>
<dbReference type="InterPro" id="IPR013785">
    <property type="entry name" value="Aldolase_TIM"/>
</dbReference>
<dbReference type="AlphaFoldDB" id="A0A367KTC2"/>
<comment type="caution">
    <text evidence="7">The sequence shown here is derived from an EMBL/GenBank/DDBJ whole genome shotgun (WGS) entry which is preliminary data.</text>
</comment>
<dbReference type="STRING" id="4846.A0A367KTC2"/>
<accession>A0A367KTC2</accession>
<gene>
    <name evidence="7" type="ORF">CU098_012852</name>
</gene>
<dbReference type="GO" id="GO:0018580">
    <property type="term" value="F:nitronate monooxygenase activity"/>
    <property type="evidence" value="ECO:0007669"/>
    <property type="project" value="InterPro"/>
</dbReference>
<dbReference type="Pfam" id="PF03060">
    <property type="entry name" value="NMO"/>
    <property type="match status" value="1"/>
</dbReference>
<dbReference type="Gene3D" id="3.20.20.70">
    <property type="entry name" value="Aldolase class I"/>
    <property type="match status" value="1"/>
</dbReference>
<proteinExistence type="inferred from homology"/>
<evidence type="ECO:0000256" key="5">
    <source>
        <dbReference type="ARBA" id="ARBA00023002"/>
    </source>
</evidence>
<keyword evidence="3" id="KW-0285">Flavoprotein</keyword>
<evidence type="ECO:0000313" key="7">
    <source>
        <dbReference type="EMBL" id="RCI05445.1"/>
    </source>
</evidence>
<keyword evidence="5" id="KW-0560">Oxidoreductase</keyword>